<dbReference type="Proteomes" id="UP000261166">
    <property type="component" value="Unassembled WGS sequence"/>
</dbReference>
<dbReference type="PANTHER" id="PTHR46211:SF1">
    <property type="entry name" value="GLYCEROPHOSPHODIESTER PHOSPHODIESTERASE, CYTOPLASMIC"/>
    <property type="match status" value="1"/>
</dbReference>
<dbReference type="GO" id="GO:0006629">
    <property type="term" value="P:lipid metabolic process"/>
    <property type="evidence" value="ECO:0007669"/>
    <property type="project" value="InterPro"/>
</dbReference>
<organism evidence="2 4">
    <name type="scientific">Eisenbergiella massiliensis</name>
    <dbReference type="NCBI Taxonomy" id="1720294"/>
    <lineage>
        <taxon>Bacteria</taxon>
        <taxon>Bacillati</taxon>
        <taxon>Bacillota</taxon>
        <taxon>Clostridia</taxon>
        <taxon>Lachnospirales</taxon>
        <taxon>Lachnospiraceae</taxon>
        <taxon>Eisenbergiella</taxon>
    </lineage>
</organism>
<dbReference type="EMBL" id="QVLV01000009">
    <property type="protein sequence ID" value="RGE59143.1"/>
    <property type="molecule type" value="Genomic_DNA"/>
</dbReference>
<protein>
    <submittedName>
        <fullName evidence="2">Glycerophosphodiester phosphodiesterase</fullName>
    </submittedName>
</protein>
<comment type="caution">
    <text evidence="2">The sequence shown here is derived from an EMBL/GenBank/DDBJ whole genome shotgun (WGS) entry which is preliminary data.</text>
</comment>
<dbReference type="PROSITE" id="PS51704">
    <property type="entry name" value="GP_PDE"/>
    <property type="match status" value="1"/>
</dbReference>
<evidence type="ECO:0000313" key="2">
    <source>
        <dbReference type="EMBL" id="RGE59143.1"/>
    </source>
</evidence>
<dbReference type="GO" id="GO:0008081">
    <property type="term" value="F:phosphoric diester hydrolase activity"/>
    <property type="evidence" value="ECO:0007669"/>
    <property type="project" value="InterPro"/>
</dbReference>
<dbReference type="RefSeq" id="WP_025487576.1">
    <property type="nucleotide sequence ID" value="NZ_CALBAU010000365.1"/>
</dbReference>
<dbReference type="PANTHER" id="PTHR46211">
    <property type="entry name" value="GLYCEROPHOSPHORYL DIESTER PHOSPHODIESTERASE"/>
    <property type="match status" value="1"/>
</dbReference>
<evidence type="ECO:0000313" key="5">
    <source>
        <dbReference type="Proteomes" id="UP000261166"/>
    </source>
</evidence>
<dbReference type="Proteomes" id="UP000260812">
    <property type="component" value="Unassembled WGS sequence"/>
</dbReference>
<dbReference type="GeneID" id="97987998"/>
<dbReference type="SUPFAM" id="SSF51695">
    <property type="entry name" value="PLC-like phosphodiesterases"/>
    <property type="match status" value="1"/>
</dbReference>
<dbReference type="Gene3D" id="3.20.20.190">
    <property type="entry name" value="Phosphatidylinositol (PI) phosphodiesterase"/>
    <property type="match status" value="1"/>
</dbReference>
<accession>A0A3E3I2Y9</accession>
<dbReference type="InterPro" id="IPR017946">
    <property type="entry name" value="PLC-like_Pdiesterase_TIM-brl"/>
</dbReference>
<dbReference type="CDD" id="cd08563">
    <property type="entry name" value="GDPD_TtGDE_like"/>
    <property type="match status" value="1"/>
</dbReference>
<sequence length="242" mass="27548">MKTKVWAHRGASAYAPENTLEAFRLAAEQKADGVELDVQLSKDGELVVIHDETIDRVSDGSGYVRDYTLEELKRFHFNRLHPEYADARIPTLAEVYELLKPTGLEINVEIKTGIYFYPGIEEKLFRLEQALGMQGKIIYSSFNHYSVMKMREYDPKAKTGLLYADGFQDVPGYAAGLGADALHPALYNLQYEGFLKACREKKLLLHVWTVDDEKYMRRLVQEGIDAIITNKPDVARRIVDNG</sequence>
<gene>
    <name evidence="3" type="ORF">DWY69_08880</name>
    <name evidence="2" type="ORF">DXC51_14270</name>
</gene>
<dbReference type="Pfam" id="PF03009">
    <property type="entry name" value="GDPD"/>
    <property type="match status" value="1"/>
</dbReference>
<keyword evidence="4" id="KW-1185">Reference proteome</keyword>
<dbReference type="OrthoDB" id="384721at2"/>
<dbReference type="AlphaFoldDB" id="A0A3E3I2Y9"/>
<evidence type="ECO:0000259" key="1">
    <source>
        <dbReference type="PROSITE" id="PS51704"/>
    </source>
</evidence>
<proteinExistence type="predicted"/>
<evidence type="ECO:0000313" key="4">
    <source>
        <dbReference type="Proteomes" id="UP000260812"/>
    </source>
</evidence>
<evidence type="ECO:0000313" key="3">
    <source>
        <dbReference type="EMBL" id="RGE72449.1"/>
    </source>
</evidence>
<name>A0A3E3I2Y9_9FIRM</name>
<dbReference type="InterPro" id="IPR030395">
    <property type="entry name" value="GP_PDE_dom"/>
</dbReference>
<dbReference type="EMBL" id="QVLU01000006">
    <property type="protein sequence ID" value="RGE72449.1"/>
    <property type="molecule type" value="Genomic_DNA"/>
</dbReference>
<reference evidence="2 5" key="1">
    <citation type="submission" date="2018-08" db="EMBL/GenBank/DDBJ databases">
        <title>A genome reference for cultivated species of the human gut microbiota.</title>
        <authorList>
            <person name="Zou Y."/>
            <person name="Xue W."/>
            <person name="Luo G."/>
        </authorList>
    </citation>
    <scope>NUCLEOTIDE SEQUENCE [LARGE SCALE GENOMIC DNA]</scope>
    <source>
        <strain evidence="3 5">AF26-4BH</strain>
        <strain evidence="2">TF05-5AC</strain>
    </source>
</reference>
<feature type="domain" description="GP-PDE" evidence="1">
    <location>
        <begin position="3"/>
        <end position="239"/>
    </location>
</feature>